<feature type="domain" description="HAMP" evidence="7">
    <location>
        <begin position="215"/>
        <end position="267"/>
    </location>
</feature>
<proteinExistence type="inferred from homology"/>
<dbReference type="RefSeq" id="WP_193685116.1">
    <property type="nucleotide sequence ID" value="NZ_CP062941.1"/>
</dbReference>
<dbReference type="SMART" id="SM00304">
    <property type="entry name" value="HAMP"/>
    <property type="match status" value="1"/>
</dbReference>
<dbReference type="InterPro" id="IPR051310">
    <property type="entry name" value="MCP_chemotaxis"/>
</dbReference>
<name>A0A7L9U1V4_9BURK</name>
<evidence type="ECO:0000256" key="2">
    <source>
        <dbReference type="ARBA" id="ARBA00022481"/>
    </source>
</evidence>
<dbReference type="PRINTS" id="PR00260">
    <property type="entry name" value="CHEMTRNSDUCR"/>
</dbReference>
<dbReference type="PROSITE" id="PS50111">
    <property type="entry name" value="CHEMOTAXIS_TRANSDUC_2"/>
    <property type="match status" value="1"/>
</dbReference>
<keyword evidence="5" id="KW-0812">Transmembrane</keyword>
<evidence type="ECO:0000313" key="9">
    <source>
        <dbReference type="Proteomes" id="UP000593875"/>
    </source>
</evidence>
<comment type="subcellular location">
    <subcellularLocation>
        <location evidence="1">Membrane</location>
    </subcellularLocation>
</comment>
<evidence type="ECO:0000256" key="5">
    <source>
        <dbReference type="SAM" id="Phobius"/>
    </source>
</evidence>
<dbReference type="CDD" id="cd19410">
    <property type="entry name" value="HK9-like_sensor"/>
    <property type="match status" value="1"/>
</dbReference>
<accession>A0A7L9U1V4</accession>
<dbReference type="InterPro" id="IPR003660">
    <property type="entry name" value="HAMP_dom"/>
</dbReference>
<evidence type="ECO:0000313" key="8">
    <source>
        <dbReference type="EMBL" id="QOL48066.1"/>
    </source>
</evidence>
<organism evidence="8 9">
    <name type="scientific">Massilia litorea</name>
    <dbReference type="NCBI Taxonomy" id="2769491"/>
    <lineage>
        <taxon>Bacteria</taxon>
        <taxon>Pseudomonadati</taxon>
        <taxon>Pseudomonadota</taxon>
        <taxon>Betaproteobacteria</taxon>
        <taxon>Burkholderiales</taxon>
        <taxon>Oxalobacteraceae</taxon>
        <taxon>Telluria group</taxon>
        <taxon>Massilia</taxon>
    </lineage>
</organism>
<dbReference type="PROSITE" id="PS50885">
    <property type="entry name" value="HAMP"/>
    <property type="match status" value="1"/>
</dbReference>
<feature type="transmembrane region" description="Helical" evidence="5">
    <location>
        <begin position="12"/>
        <end position="34"/>
    </location>
</feature>
<dbReference type="GO" id="GO:0005886">
    <property type="term" value="C:plasma membrane"/>
    <property type="evidence" value="ECO:0007669"/>
    <property type="project" value="TreeGrafter"/>
</dbReference>
<dbReference type="EMBL" id="CP062941">
    <property type="protein sequence ID" value="QOL48066.1"/>
    <property type="molecule type" value="Genomic_DNA"/>
</dbReference>
<dbReference type="SMART" id="SM00283">
    <property type="entry name" value="MA"/>
    <property type="match status" value="1"/>
</dbReference>
<evidence type="ECO:0000256" key="3">
    <source>
        <dbReference type="ARBA" id="ARBA00029447"/>
    </source>
</evidence>
<dbReference type="PANTHER" id="PTHR43531:SF14">
    <property type="entry name" value="METHYL-ACCEPTING CHEMOTAXIS PROTEIN I-RELATED"/>
    <property type="match status" value="1"/>
</dbReference>
<evidence type="ECO:0000256" key="4">
    <source>
        <dbReference type="PROSITE-ProRule" id="PRU00284"/>
    </source>
</evidence>
<dbReference type="Pfam" id="PF00672">
    <property type="entry name" value="HAMP"/>
    <property type="match status" value="1"/>
</dbReference>
<keyword evidence="9" id="KW-1185">Reference proteome</keyword>
<gene>
    <name evidence="8" type="ORF">LPB04_13700</name>
</gene>
<dbReference type="GO" id="GO:0004888">
    <property type="term" value="F:transmembrane signaling receptor activity"/>
    <property type="evidence" value="ECO:0007669"/>
    <property type="project" value="InterPro"/>
</dbReference>
<keyword evidence="2" id="KW-0488">Methylation</keyword>
<dbReference type="CDD" id="cd11386">
    <property type="entry name" value="MCP_signal"/>
    <property type="match status" value="1"/>
</dbReference>
<keyword evidence="4" id="KW-0807">Transducer</keyword>
<feature type="domain" description="Methyl-accepting transducer" evidence="6">
    <location>
        <begin position="272"/>
        <end position="501"/>
    </location>
</feature>
<evidence type="ECO:0000259" key="7">
    <source>
        <dbReference type="PROSITE" id="PS50885"/>
    </source>
</evidence>
<dbReference type="FunFam" id="1.10.287.950:FF:000001">
    <property type="entry name" value="Methyl-accepting chemotaxis sensory transducer"/>
    <property type="match status" value="1"/>
</dbReference>
<dbReference type="CDD" id="cd06225">
    <property type="entry name" value="HAMP"/>
    <property type="match status" value="1"/>
</dbReference>
<dbReference type="GO" id="GO:0007165">
    <property type="term" value="P:signal transduction"/>
    <property type="evidence" value="ECO:0007669"/>
    <property type="project" value="UniProtKB-KW"/>
</dbReference>
<evidence type="ECO:0000256" key="1">
    <source>
        <dbReference type="ARBA" id="ARBA00004370"/>
    </source>
</evidence>
<dbReference type="InterPro" id="IPR004089">
    <property type="entry name" value="MCPsignal_dom"/>
</dbReference>
<dbReference type="PANTHER" id="PTHR43531">
    <property type="entry name" value="PROTEIN ICFG"/>
    <property type="match status" value="1"/>
</dbReference>
<feature type="transmembrane region" description="Helical" evidence="5">
    <location>
        <begin position="192"/>
        <end position="214"/>
    </location>
</feature>
<dbReference type="GO" id="GO:0006935">
    <property type="term" value="P:chemotaxis"/>
    <property type="evidence" value="ECO:0007669"/>
    <property type="project" value="InterPro"/>
</dbReference>
<sequence>MKFSDLNIGPRLYAGFALIVAILIALVTTAYLNFTSLEAANGMNIHTYEVMAEANATLESLINIETGQRGFSLTGKDSSLEPMTAGVQAFASHLGKTRELTADNAAQQKRLAQLEQAQKQWMSVAIEPAVAQRRAVATGVATLDNVVALEQEGRGKQMMDAMRGLIADIVGEEAALLRERAQTAGSLHGRTVGVLIGGGLVATLLALAIAAVLARSIAPPLRDAVAFAERVAGGDLTGRVDVRSRDEVGKLMTALGDMNASLLGIVSRVRVGTDTIATASAEIAAGNQDLSSRTEQQASSLEETASSLEELTSTVKQNADNARQASQMANAASAVASEGGAVVAQVVETMSAINESARKIVDITGVIDGIAFQTNILALNAAVEAARAGEQGRGFAVVAGEVRNLAQRAASAAKEIKVLIDHSVDKADAGSKLVGQAGATMEQIVVSVRRVSDIIGEISAASDEQRLGISQVNDAISQMDTVTQQNAALVEEAAAAASAMQDQASTLADTVGVFVIESAAQQTGLAAGGAMRARALPALRHEPA</sequence>
<evidence type="ECO:0000259" key="6">
    <source>
        <dbReference type="PROSITE" id="PS50111"/>
    </source>
</evidence>
<dbReference type="Pfam" id="PF00015">
    <property type="entry name" value="MCPsignal"/>
    <property type="match status" value="1"/>
</dbReference>
<dbReference type="Pfam" id="PF05227">
    <property type="entry name" value="CHASE3"/>
    <property type="match status" value="1"/>
</dbReference>
<dbReference type="KEGG" id="mlir:LPB04_13700"/>
<dbReference type="SUPFAM" id="SSF58104">
    <property type="entry name" value="Methyl-accepting chemotaxis protein (MCP) signaling domain"/>
    <property type="match status" value="1"/>
</dbReference>
<dbReference type="Gene3D" id="1.10.287.950">
    <property type="entry name" value="Methyl-accepting chemotaxis protein"/>
    <property type="match status" value="1"/>
</dbReference>
<protein>
    <submittedName>
        <fullName evidence="8">CHASE3 domain-containing protein</fullName>
    </submittedName>
</protein>
<dbReference type="InterPro" id="IPR007891">
    <property type="entry name" value="CHASE3"/>
</dbReference>
<dbReference type="InterPro" id="IPR004090">
    <property type="entry name" value="Chemotax_Me-accpt_rcpt"/>
</dbReference>
<dbReference type="AlphaFoldDB" id="A0A7L9U1V4"/>
<keyword evidence="5" id="KW-1133">Transmembrane helix</keyword>
<comment type="similarity">
    <text evidence="3">Belongs to the methyl-accepting chemotaxis (MCP) protein family.</text>
</comment>
<reference evidence="8 9" key="1">
    <citation type="submission" date="2020-10" db="EMBL/GenBank/DDBJ databases">
        <title>Genome sequencing of Massilia sp. LPB0304.</title>
        <authorList>
            <person name="Kim J."/>
        </authorList>
    </citation>
    <scope>NUCLEOTIDE SEQUENCE [LARGE SCALE GENOMIC DNA]</scope>
    <source>
        <strain evidence="8 9">LPB0304</strain>
    </source>
</reference>
<dbReference type="Proteomes" id="UP000593875">
    <property type="component" value="Chromosome"/>
</dbReference>
<keyword evidence="5" id="KW-0472">Membrane</keyword>